<evidence type="ECO:0000313" key="3">
    <source>
        <dbReference type="EMBL" id="SDL22800.1"/>
    </source>
</evidence>
<feature type="transmembrane region" description="Helical" evidence="1">
    <location>
        <begin position="147"/>
        <end position="165"/>
    </location>
</feature>
<dbReference type="GO" id="GO:0016020">
    <property type="term" value="C:membrane"/>
    <property type="evidence" value="ECO:0007669"/>
    <property type="project" value="InterPro"/>
</dbReference>
<feature type="transmembrane region" description="Helical" evidence="1">
    <location>
        <begin position="66"/>
        <end position="85"/>
    </location>
</feature>
<feature type="transmembrane region" description="Helical" evidence="1">
    <location>
        <begin position="37"/>
        <end position="54"/>
    </location>
</feature>
<feature type="transmembrane region" description="Helical" evidence="1">
    <location>
        <begin position="12"/>
        <end position="31"/>
    </location>
</feature>
<evidence type="ECO:0000313" key="4">
    <source>
        <dbReference type="Proteomes" id="UP000199107"/>
    </source>
</evidence>
<dbReference type="SUPFAM" id="SSF103481">
    <property type="entry name" value="Multidrug resistance efflux transporter EmrE"/>
    <property type="match status" value="2"/>
</dbReference>
<sequence>MIESSQGKGVSLVFLATLLWSSAGLFTRLLQLDTLTLVSWRGMVSILVILVIFRKSRNAQKTTRQPGNFTLSVMLTLATLTYIGALNNATVAVVSIIHAFSPLLAAVIAFIIVKEHVNKSTWPNLFLALLSIIISVGWGAGGSSLYGIILALSMTLLMASIAVFCRYNHHASLVFSTGISGVQLLVIGVLSGALFNVETHDLSTIVFFGLTQALALIFFIEGARYIKSSTACLVSISDVPMAPFLVAIFFPEPIGIATVIGAVGVMLAVTLESLYSEKRKRC</sequence>
<keyword evidence="1" id="KW-0812">Transmembrane</keyword>
<dbReference type="EMBL" id="FNGH01000003">
    <property type="protein sequence ID" value="SDL22800.1"/>
    <property type="molecule type" value="Genomic_DNA"/>
</dbReference>
<proteinExistence type="predicted"/>
<dbReference type="Pfam" id="PF00892">
    <property type="entry name" value="EamA"/>
    <property type="match status" value="1"/>
</dbReference>
<feature type="domain" description="EamA" evidence="2">
    <location>
        <begin position="8"/>
        <end position="136"/>
    </location>
</feature>
<name>A0A1G9IC47_9GAMM</name>
<dbReference type="PANTHER" id="PTHR22911">
    <property type="entry name" value="ACYL-MALONYL CONDENSING ENZYME-RELATED"/>
    <property type="match status" value="1"/>
</dbReference>
<organism evidence="3 4">
    <name type="scientific">Franzmannia pantelleriensis</name>
    <dbReference type="NCBI Taxonomy" id="48727"/>
    <lineage>
        <taxon>Bacteria</taxon>
        <taxon>Pseudomonadati</taxon>
        <taxon>Pseudomonadota</taxon>
        <taxon>Gammaproteobacteria</taxon>
        <taxon>Oceanospirillales</taxon>
        <taxon>Halomonadaceae</taxon>
        <taxon>Franzmannia</taxon>
    </lineage>
</organism>
<protein>
    <submittedName>
        <fullName evidence="3">EamA domain-containing membrane protein RarD</fullName>
    </submittedName>
</protein>
<feature type="transmembrane region" description="Helical" evidence="1">
    <location>
        <begin position="202"/>
        <end position="220"/>
    </location>
</feature>
<dbReference type="AlphaFoldDB" id="A0A1G9IC47"/>
<feature type="transmembrane region" description="Helical" evidence="1">
    <location>
        <begin position="256"/>
        <end position="275"/>
    </location>
</feature>
<evidence type="ECO:0000259" key="2">
    <source>
        <dbReference type="Pfam" id="PF00892"/>
    </source>
</evidence>
<keyword evidence="1" id="KW-1133">Transmembrane helix</keyword>
<dbReference type="InterPro" id="IPR037185">
    <property type="entry name" value="EmrE-like"/>
</dbReference>
<feature type="transmembrane region" description="Helical" evidence="1">
    <location>
        <begin position="125"/>
        <end position="141"/>
    </location>
</feature>
<keyword evidence="1" id="KW-0472">Membrane</keyword>
<feature type="transmembrane region" description="Helical" evidence="1">
    <location>
        <begin position="232"/>
        <end position="250"/>
    </location>
</feature>
<dbReference type="Proteomes" id="UP000199107">
    <property type="component" value="Unassembled WGS sequence"/>
</dbReference>
<dbReference type="STRING" id="48727.SAMN05192555_103130"/>
<feature type="transmembrane region" description="Helical" evidence="1">
    <location>
        <begin position="172"/>
        <end position="196"/>
    </location>
</feature>
<gene>
    <name evidence="3" type="ORF">SAMN05192555_103130</name>
</gene>
<dbReference type="InterPro" id="IPR000620">
    <property type="entry name" value="EamA_dom"/>
</dbReference>
<evidence type="ECO:0000256" key="1">
    <source>
        <dbReference type="SAM" id="Phobius"/>
    </source>
</evidence>
<accession>A0A1G9IC47</accession>
<feature type="transmembrane region" description="Helical" evidence="1">
    <location>
        <begin position="91"/>
        <end position="113"/>
    </location>
</feature>
<dbReference type="OrthoDB" id="5192439at2"/>
<keyword evidence="4" id="KW-1185">Reference proteome</keyword>
<reference evidence="4" key="1">
    <citation type="submission" date="2016-10" db="EMBL/GenBank/DDBJ databases">
        <authorList>
            <person name="Varghese N."/>
            <person name="Submissions S."/>
        </authorList>
    </citation>
    <scope>NUCLEOTIDE SEQUENCE [LARGE SCALE GENOMIC DNA]</scope>
    <source>
        <strain evidence="4">AAP</strain>
    </source>
</reference>
<dbReference type="RefSeq" id="WP_089657412.1">
    <property type="nucleotide sequence ID" value="NZ_FNGH01000003.1"/>
</dbReference>